<evidence type="ECO:0000259" key="2">
    <source>
        <dbReference type="SMART" id="SM00065"/>
    </source>
</evidence>
<dbReference type="SMART" id="SM00065">
    <property type="entry name" value="GAF"/>
    <property type="match status" value="1"/>
</dbReference>
<keyword evidence="4" id="KW-1185">Reference proteome</keyword>
<dbReference type="Proteomes" id="UP000646426">
    <property type="component" value="Unassembled WGS sequence"/>
</dbReference>
<dbReference type="Gene3D" id="3.30.450.40">
    <property type="match status" value="1"/>
</dbReference>
<dbReference type="PANTHER" id="PTHR43102:SF2">
    <property type="entry name" value="GAF DOMAIN-CONTAINING PROTEIN"/>
    <property type="match status" value="1"/>
</dbReference>
<dbReference type="EMBL" id="BMYD01000002">
    <property type="protein sequence ID" value="GHA80850.1"/>
    <property type="molecule type" value="Genomic_DNA"/>
</dbReference>
<dbReference type="InterPro" id="IPR003018">
    <property type="entry name" value="GAF"/>
</dbReference>
<dbReference type="InterPro" id="IPR029016">
    <property type="entry name" value="GAF-like_dom_sf"/>
</dbReference>
<keyword evidence="1" id="KW-0175">Coiled coil</keyword>
<dbReference type="SUPFAM" id="SSF55781">
    <property type="entry name" value="GAF domain-like"/>
    <property type="match status" value="1"/>
</dbReference>
<proteinExistence type="predicted"/>
<feature type="coiled-coil region" evidence="1">
    <location>
        <begin position="160"/>
        <end position="187"/>
    </location>
</feature>
<evidence type="ECO:0000256" key="1">
    <source>
        <dbReference type="SAM" id="Coils"/>
    </source>
</evidence>
<dbReference type="PANTHER" id="PTHR43102">
    <property type="entry name" value="SLR1143 PROTEIN"/>
    <property type="match status" value="1"/>
</dbReference>
<gene>
    <name evidence="3" type="ORF">GCM10007067_18580</name>
</gene>
<protein>
    <recommendedName>
        <fullName evidence="2">GAF domain-containing protein</fullName>
    </recommendedName>
</protein>
<accession>A0A918T1L9</accession>
<reference evidence="3" key="1">
    <citation type="journal article" date="2014" name="Int. J. Syst. Evol. Microbiol.">
        <title>Complete genome sequence of Corynebacterium casei LMG S-19264T (=DSM 44701T), isolated from a smear-ripened cheese.</title>
        <authorList>
            <consortium name="US DOE Joint Genome Institute (JGI-PGF)"/>
            <person name="Walter F."/>
            <person name="Albersmeier A."/>
            <person name="Kalinowski J."/>
            <person name="Ruckert C."/>
        </authorList>
    </citation>
    <scope>NUCLEOTIDE SEQUENCE</scope>
    <source>
        <strain evidence="3">KCTC 23077</strain>
    </source>
</reference>
<sequence length="211" mass="22754">MTTSAAAHDVQREAARLTALDRYGILDTAREREFDDVASLAAHVCGTPMAAITFIDRKRQWFKACVGLGLRETPRDVAFCAWTVEAAQPFVVPNAQDDVRFAENPYVSGAPHLRFYAGVPLIADDGSAIGALAVMDTVPRSLNAAQRRGLQVLADQVAALLDARLEVRRAREAHDALQSAHDALQAKVDANEGADQASELVIHATQVLAAR</sequence>
<organism evidence="3 4">
    <name type="scientific">Cognatilysobacter bugurensis</name>
    <dbReference type="NCBI Taxonomy" id="543356"/>
    <lineage>
        <taxon>Bacteria</taxon>
        <taxon>Pseudomonadati</taxon>
        <taxon>Pseudomonadota</taxon>
        <taxon>Gammaproteobacteria</taxon>
        <taxon>Lysobacterales</taxon>
        <taxon>Lysobacteraceae</taxon>
        <taxon>Cognatilysobacter</taxon>
    </lineage>
</organism>
<dbReference type="Pfam" id="PF01590">
    <property type="entry name" value="GAF"/>
    <property type="match status" value="1"/>
</dbReference>
<name>A0A918T1L9_9GAMM</name>
<dbReference type="RefSeq" id="WP_189455704.1">
    <property type="nucleotide sequence ID" value="NZ_BMYD01000002.1"/>
</dbReference>
<feature type="domain" description="GAF" evidence="2">
    <location>
        <begin position="2"/>
        <end position="171"/>
    </location>
</feature>
<evidence type="ECO:0000313" key="4">
    <source>
        <dbReference type="Proteomes" id="UP000646426"/>
    </source>
</evidence>
<dbReference type="AlphaFoldDB" id="A0A918T1L9"/>
<evidence type="ECO:0000313" key="3">
    <source>
        <dbReference type="EMBL" id="GHA80850.1"/>
    </source>
</evidence>
<comment type="caution">
    <text evidence="3">The sequence shown here is derived from an EMBL/GenBank/DDBJ whole genome shotgun (WGS) entry which is preliminary data.</text>
</comment>
<reference evidence="3" key="2">
    <citation type="submission" date="2020-09" db="EMBL/GenBank/DDBJ databases">
        <authorList>
            <person name="Sun Q."/>
            <person name="Kim S."/>
        </authorList>
    </citation>
    <scope>NUCLEOTIDE SEQUENCE</scope>
    <source>
        <strain evidence="3">KCTC 23077</strain>
    </source>
</reference>